<evidence type="ECO:0000313" key="3">
    <source>
        <dbReference type="Proteomes" id="UP000324832"/>
    </source>
</evidence>
<feature type="compositionally biased region" description="Polar residues" evidence="1">
    <location>
        <begin position="104"/>
        <end position="116"/>
    </location>
</feature>
<feature type="region of interest" description="Disordered" evidence="1">
    <location>
        <begin position="87"/>
        <end position="119"/>
    </location>
</feature>
<feature type="compositionally biased region" description="Polar residues" evidence="1">
    <location>
        <begin position="295"/>
        <end position="309"/>
    </location>
</feature>
<reference evidence="2 3" key="1">
    <citation type="submission" date="2017-07" db="EMBL/GenBank/DDBJ databases">
        <authorList>
            <person name="Talla V."/>
            <person name="Backstrom N."/>
        </authorList>
    </citation>
    <scope>NUCLEOTIDE SEQUENCE [LARGE SCALE GENOMIC DNA]</scope>
</reference>
<feature type="region of interest" description="Disordered" evidence="1">
    <location>
        <begin position="137"/>
        <end position="187"/>
    </location>
</feature>
<feature type="region of interest" description="Disordered" evidence="1">
    <location>
        <begin position="920"/>
        <end position="941"/>
    </location>
</feature>
<organism evidence="2 3">
    <name type="scientific">Leptidea sinapis</name>
    <dbReference type="NCBI Taxonomy" id="189913"/>
    <lineage>
        <taxon>Eukaryota</taxon>
        <taxon>Metazoa</taxon>
        <taxon>Ecdysozoa</taxon>
        <taxon>Arthropoda</taxon>
        <taxon>Hexapoda</taxon>
        <taxon>Insecta</taxon>
        <taxon>Pterygota</taxon>
        <taxon>Neoptera</taxon>
        <taxon>Endopterygota</taxon>
        <taxon>Lepidoptera</taxon>
        <taxon>Glossata</taxon>
        <taxon>Ditrysia</taxon>
        <taxon>Papilionoidea</taxon>
        <taxon>Pieridae</taxon>
        <taxon>Dismorphiinae</taxon>
        <taxon>Leptidea</taxon>
    </lineage>
</organism>
<dbReference type="AlphaFoldDB" id="A0A5E4R782"/>
<feature type="region of interest" description="Disordered" evidence="1">
    <location>
        <begin position="1004"/>
        <end position="1047"/>
    </location>
</feature>
<sequence length="1047" mass="119177">MRAIETIPIIAVISWVNSVVCQDGFNGHDMLRLQQMANNGQIESIAGYNSNPNSQTFSAMNVQYSLQDDNKYEDYNRADRGRKKIYRIKNPFSQQDDEKRENVSQDSTTSDSNQYTGLAYSLPPEDFLKQMRAENLYRQQQQQPSTPNPMFSYTATPQPQFMYSTSGSYDQPTQSSQQDSRSYNTGYNTKQNTFQYNNPNSYNTDVVNSTPAPTFLSTQANQYISTPTNAYVSASSPIYMTSAPNLQPYVSSPYSQTQSGTIDYSNRVSTLASSLQHYENNAVNNNRQSEHYGSESGSRYSNNVPNQYQSLYASSTASPVSSPYSEEVRDSSQGNALNFNSNALPKSSHDLALSPYHGSYYGIDQQDNRQDTKNDGFNKDYQYNQLYYNYAKPDNQQLNNIKTSRDLDQGTEKPAIYSHGDYGWRLYDQKPSHSSEISSITHSEYHNSDNDQKNQLNFQMDSIRPYNYNQISKSSSEQLEAEEFARAAAKAHENYKQQLDAIRFSGNQFNSNNSPTSSNSYLNSNIQSEFVTPSPYYSMNMRENSFDNKLKNPFDHNKAIQNIIPLADVSSAVPITDKRNSKNNVFDANDKYSLAFYNKEQTTSEQTKQYTRPLSESYYKDKNNMYSISFNPEHSLASSEKLKPSYHSNTQSMDINEYMNYVNNKRFTDDLQRSKESPNQAPSYLQGNVGVSGNSQPQNVQHSPSSDASSFININDIPSRLVHNLNLDTIRLQNMNFEQGNIPSPLPVRINQNVETHQLDVTSDFLNKLLANKHQNRAEGESQANNLFATINGFRVANPFNLDLRLVEEMLKGKSARDNNQVAHNQDTSSSRLQPMKLDVSQLQQLLKNDNNIMGLNSGFSTFSNPLLDLYSSNRYPFQGVKYSRSAEETENIPITDPFIMHPIGAVIEEDNTSDKIKDDSAISVSNSDTSTSNEDKLPKFNNRHQQTMGRFSHNPYYRKYPTFKHPLMNRMRTKGVMSDKTIRRRRINRSKIYRGLKPDLSFENENDLEESKRPVSILLKPPPVSEDRIDVVEDQENAEDATNDSS</sequence>
<feature type="compositionally biased region" description="Acidic residues" evidence="1">
    <location>
        <begin position="1033"/>
        <end position="1047"/>
    </location>
</feature>
<keyword evidence="3" id="KW-1185">Reference proteome</keyword>
<name>A0A5E4R782_9NEOP</name>
<feature type="compositionally biased region" description="Polar residues" evidence="1">
    <location>
        <begin position="923"/>
        <end position="933"/>
    </location>
</feature>
<evidence type="ECO:0000313" key="2">
    <source>
        <dbReference type="EMBL" id="VVD05059.1"/>
    </source>
</evidence>
<accession>A0A5E4R782</accession>
<dbReference type="Proteomes" id="UP000324832">
    <property type="component" value="Unassembled WGS sequence"/>
</dbReference>
<feature type="compositionally biased region" description="Polar residues" evidence="1">
    <location>
        <begin position="677"/>
        <end position="708"/>
    </location>
</feature>
<dbReference type="EMBL" id="FZQP02006926">
    <property type="protein sequence ID" value="VVD05059.1"/>
    <property type="molecule type" value="Genomic_DNA"/>
</dbReference>
<feature type="compositionally biased region" description="Polar residues" evidence="1">
    <location>
        <begin position="331"/>
        <end position="342"/>
    </location>
</feature>
<feature type="region of interest" description="Disordered" evidence="1">
    <location>
        <begin position="671"/>
        <end position="708"/>
    </location>
</feature>
<gene>
    <name evidence="2" type="ORF">LSINAPIS_LOCUS14677</name>
</gene>
<feature type="compositionally biased region" description="Low complexity" evidence="1">
    <location>
        <begin position="310"/>
        <end position="325"/>
    </location>
</feature>
<proteinExistence type="predicted"/>
<feature type="region of interest" description="Disordered" evidence="1">
    <location>
        <begin position="285"/>
        <end position="342"/>
    </location>
</feature>
<evidence type="ECO:0000256" key="1">
    <source>
        <dbReference type="SAM" id="MobiDB-lite"/>
    </source>
</evidence>
<protein>
    <submittedName>
        <fullName evidence="2">Uncharacterized protein</fullName>
    </submittedName>
</protein>